<organism evidence="2 3">
    <name type="scientific">Reticulomyxa filosa</name>
    <dbReference type="NCBI Taxonomy" id="46433"/>
    <lineage>
        <taxon>Eukaryota</taxon>
        <taxon>Sar</taxon>
        <taxon>Rhizaria</taxon>
        <taxon>Retaria</taxon>
        <taxon>Foraminifera</taxon>
        <taxon>Monothalamids</taxon>
        <taxon>Reticulomyxidae</taxon>
        <taxon>Reticulomyxa</taxon>
    </lineage>
</organism>
<feature type="region of interest" description="Disordered" evidence="1">
    <location>
        <begin position="1"/>
        <end position="71"/>
    </location>
</feature>
<keyword evidence="3" id="KW-1185">Reference proteome</keyword>
<dbReference type="Proteomes" id="UP000023152">
    <property type="component" value="Unassembled WGS sequence"/>
</dbReference>
<feature type="compositionally biased region" description="Polar residues" evidence="1">
    <location>
        <begin position="101"/>
        <end position="122"/>
    </location>
</feature>
<feature type="compositionally biased region" description="Basic and acidic residues" evidence="1">
    <location>
        <begin position="47"/>
        <end position="62"/>
    </location>
</feature>
<sequence>NNNNNNNNSNNNNNNNGISKSTPSTPLGDKESNNTRQLTKKPVLTRNRTDGRTTKEGVHGNGEHMPNGVVSTSIWNEGKSVKDMSKRFDNTNSSPKHENKSSAMENGSSSKVPPPIQTTSGSKHVAGARTKPQLSPRQRAKSRAKSYRPNDGNSLKYPSIESSTEVMTDDDAGDSNNISKLLLLIKKKKKKKKGHPHLFFFYLLLFKKKKKKESLFRERATTRYTTDWNEPISFAAWKDSMRALLDEQSAQKPLLEKDKRLFEDLLKDDQKLLTIFSTLTDGNKFMTMQQYVSLVSLVRQRRVTYTYTYMYMYMYIFLKKYFFGH</sequence>
<feature type="compositionally biased region" description="Basic and acidic residues" evidence="1">
    <location>
        <begin position="84"/>
        <end position="100"/>
    </location>
</feature>
<dbReference type="AlphaFoldDB" id="X6MNR8"/>
<reference evidence="2 3" key="1">
    <citation type="journal article" date="2013" name="Curr. Biol.">
        <title>The Genome of the Foraminiferan Reticulomyxa filosa.</title>
        <authorList>
            <person name="Glockner G."/>
            <person name="Hulsmann N."/>
            <person name="Schleicher M."/>
            <person name="Noegel A.A."/>
            <person name="Eichinger L."/>
            <person name="Gallinger C."/>
            <person name="Pawlowski J."/>
            <person name="Sierra R."/>
            <person name="Euteneuer U."/>
            <person name="Pillet L."/>
            <person name="Moustafa A."/>
            <person name="Platzer M."/>
            <person name="Groth M."/>
            <person name="Szafranski K."/>
            <person name="Schliwa M."/>
        </authorList>
    </citation>
    <scope>NUCLEOTIDE SEQUENCE [LARGE SCALE GENOMIC DNA]</scope>
</reference>
<feature type="compositionally biased region" description="Low complexity" evidence="1">
    <location>
        <begin position="1"/>
        <end position="16"/>
    </location>
</feature>
<evidence type="ECO:0000313" key="2">
    <source>
        <dbReference type="EMBL" id="ETO14730.1"/>
    </source>
</evidence>
<accession>X6MNR8</accession>
<feature type="region of interest" description="Disordered" evidence="1">
    <location>
        <begin position="84"/>
        <end position="172"/>
    </location>
</feature>
<comment type="caution">
    <text evidence="2">The sequence shown here is derived from an EMBL/GenBank/DDBJ whole genome shotgun (WGS) entry which is preliminary data.</text>
</comment>
<protein>
    <submittedName>
        <fullName evidence="2">Myb domain-containing protein</fullName>
    </submittedName>
</protein>
<feature type="non-terminal residue" evidence="2">
    <location>
        <position position="1"/>
    </location>
</feature>
<evidence type="ECO:0000256" key="1">
    <source>
        <dbReference type="SAM" id="MobiDB-lite"/>
    </source>
</evidence>
<gene>
    <name evidence="2" type="ORF">RFI_22638</name>
</gene>
<evidence type="ECO:0000313" key="3">
    <source>
        <dbReference type="Proteomes" id="UP000023152"/>
    </source>
</evidence>
<name>X6MNR8_RETFI</name>
<proteinExistence type="predicted"/>
<dbReference type="EMBL" id="ASPP01019821">
    <property type="protein sequence ID" value="ETO14730.1"/>
    <property type="molecule type" value="Genomic_DNA"/>
</dbReference>